<feature type="region of interest" description="Disordered" evidence="1">
    <location>
        <begin position="1"/>
        <end position="27"/>
    </location>
</feature>
<dbReference type="EMBL" id="PFQS01000034">
    <property type="protein sequence ID" value="PJC69043.1"/>
    <property type="molecule type" value="Genomic_DNA"/>
</dbReference>
<name>A0A2M8G7C5_UNCKA</name>
<evidence type="ECO:0000313" key="2">
    <source>
        <dbReference type="EMBL" id="PJC69043.1"/>
    </source>
</evidence>
<gene>
    <name evidence="2" type="ORF">CO015_01805</name>
</gene>
<evidence type="ECO:0000313" key="3">
    <source>
        <dbReference type="Proteomes" id="UP000229438"/>
    </source>
</evidence>
<accession>A0A2M8G7C5</accession>
<comment type="caution">
    <text evidence="2">The sequence shown here is derived from an EMBL/GenBank/DDBJ whole genome shotgun (WGS) entry which is preliminary data.</text>
</comment>
<protein>
    <submittedName>
        <fullName evidence="2">Uncharacterized protein</fullName>
    </submittedName>
</protein>
<dbReference type="Proteomes" id="UP000229438">
    <property type="component" value="Unassembled WGS sequence"/>
</dbReference>
<organism evidence="2 3">
    <name type="scientific">candidate division WWE3 bacterium CG_4_8_14_3_um_filter_42_11</name>
    <dbReference type="NCBI Taxonomy" id="1975076"/>
    <lineage>
        <taxon>Bacteria</taxon>
        <taxon>Katanobacteria</taxon>
    </lineage>
</organism>
<evidence type="ECO:0000256" key="1">
    <source>
        <dbReference type="SAM" id="MobiDB-lite"/>
    </source>
</evidence>
<reference evidence="3" key="1">
    <citation type="submission" date="2017-09" db="EMBL/GenBank/DDBJ databases">
        <title>Depth-based differentiation of microbial function through sediment-hosted aquifers and enrichment of novel symbionts in the deep terrestrial subsurface.</title>
        <authorList>
            <person name="Probst A.J."/>
            <person name="Ladd B."/>
            <person name="Jarett J.K."/>
            <person name="Geller-Mcgrath D.E."/>
            <person name="Sieber C.M.K."/>
            <person name="Emerson J.B."/>
            <person name="Anantharaman K."/>
            <person name="Thomas B.C."/>
            <person name="Malmstrom R."/>
            <person name="Stieglmeier M."/>
            <person name="Klingl A."/>
            <person name="Woyke T."/>
            <person name="Ryan C.M."/>
            <person name="Banfield J.F."/>
        </authorList>
    </citation>
    <scope>NUCLEOTIDE SEQUENCE [LARGE SCALE GENOMIC DNA]</scope>
</reference>
<dbReference type="AlphaFoldDB" id="A0A2M8G7C5"/>
<sequence>MHLGGESNIKNSGRVDNDQRGNIHQDLDQPVYGDCQELVIGRGRNGQRLRSPDIEYSFRSPDEYCAPCSYDFERNNFSPNAVLEEPSLATQILTNPNYEPNFFDQFKSFANYQGNNYFSNNLSCSGIETPPRPLLPRIATQDGQRDNNHTGEPSFPLDSNVPHLINMVEQLPTYIISNRQYENSFQNALTSFEPLNSNGEQTVLDIFESGSLFFRFNEEVYGAILNSRDILLQIENESNRISNMRWRDGREHELAALNDLVQQQSQVMERRVGIWEDSIQTFEATILRRRFGILDNGETLDSLRQRLSSEEAAYFAEQFEEYHSPRYAQSYYQIAARNAENQGDRMWYNLQSIQYDVDSNNIPRIRDAIRQLESMRSSLRTQLENARPDDQEGTAAADSLQRLHEVDALNWGLLYESYNFLYYSSTSLNNSNWLFNNVVRPFLRLVEGVACYLGFGRLQTRSETEFYADKILELERERDGIVSQRSGISRIEAEQRARNLQRIVSVYTARGGRISQAQNPEEAANLFHELKGRILTSFNLVQSYMNTSRNNGIYEDFSDAVFLTFVSGPQRAGFHQAAIQNLRFIEGIANQSCPLDPISSDDSDNMSSDEEFFGSLQNQTELIPCTTGPFNSEELQALLINEDERRIIDITDSDSYEMRVEELRESNPDLFALNASENDSSTLASLNHPSR</sequence>
<proteinExistence type="predicted"/>
<feature type="compositionally biased region" description="Basic and acidic residues" evidence="1">
    <location>
        <begin position="13"/>
        <end position="27"/>
    </location>
</feature>